<dbReference type="InterPro" id="IPR051257">
    <property type="entry name" value="Diverse_CBS-Domain"/>
</dbReference>
<evidence type="ECO:0000259" key="2">
    <source>
        <dbReference type="PROSITE" id="PS51371"/>
    </source>
</evidence>
<accession>A0A381RZL7</accession>
<feature type="domain" description="CBS" evidence="2">
    <location>
        <begin position="86"/>
        <end position="140"/>
    </location>
</feature>
<name>A0A381RZL7_9ZZZZ</name>
<protein>
    <recommendedName>
        <fullName evidence="2">CBS domain-containing protein</fullName>
    </recommendedName>
</protein>
<sequence length="140" mass="15936">VKKSKKVKDYLANQRYWDVFVIPSNETIVHACELMEKNRIGALIVVDKKTNKDESHLVGIITERDIVKEIAHLHKGFESQTVDKVMSKKLISVNSESSTDNAIGLMIENQIRHLAVIDDEKLVGVISMRDIFYSLNLLKT</sequence>
<reference evidence="3" key="1">
    <citation type="submission" date="2018-05" db="EMBL/GenBank/DDBJ databases">
        <authorList>
            <person name="Lanie J.A."/>
            <person name="Ng W.-L."/>
            <person name="Kazmierczak K.M."/>
            <person name="Andrzejewski T.M."/>
            <person name="Davidsen T.M."/>
            <person name="Wayne K.J."/>
            <person name="Tettelin H."/>
            <person name="Glass J.I."/>
            <person name="Rusch D."/>
            <person name="Podicherti R."/>
            <person name="Tsui H.-C.T."/>
            <person name="Winkler M.E."/>
        </authorList>
    </citation>
    <scope>NUCLEOTIDE SEQUENCE</scope>
</reference>
<dbReference type="AlphaFoldDB" id="A0A381RZL7"/>
<dbReference type="SUPFAM" id="SSF54631">
    <property type="entry name" value="CBS-domain pair"/>
    <property type="match status" value="1"/>
</dbReference>
<dbReference type="PROSITE" id="PS51371">
    <property type="entry name" value="CBS"/>
    <property type="match status" value="2"/>
</dbReference>
<dbReference type="PANTHER" id="PTHR43080">
    <property type="entry name" value="CBS DOMAIN-CONTAINING PROTEIN CBSX3, MITOCHONDRIAL"/>
    <property type="match status" value="1"/>
</dbReference>
<dbReference type="PANTHER" id="PTHR43080:SF2">
    <property type="entry name" value="CBS DOMAIN-CONTAINING PROTEIN"/>
    <property type="match status" value="1"/>
</dbReference>
<dbReference type="InterPro" id="IPR000644">
    <property type="entry name" value="CBS_dom"/>
</dbReference>
<evidence type="ECO:0000256" key="1">
    <source>
        <dbReference type="ARBA" id="ARBA00023122"/>
    </source>
</evidence>
<feature type="domain" description="CBS" evidence="2">
    <location>
        <begin position="12"/>
        <end position="79"/>
    </location>
</feature>
<dbReference type="Pfam" id="PF00571">
    <property type="entry name" value="CBS"/>
    <property type="match status" value="2"/>
</dbReference>
<evidence type="ECO:0000313" key="3">
    <source>
        <dbReference type="EMBL" id="SUZ96579.1"/>
    </source>
</evidence>
<dbReference type="SMART" id="SM00116">
    <property type="entry name" value="CBS"/>
    <property type="match status" value="2"/>
</dbReference>
<dbReference type="Gene3D" id="3.10.580.10">
    <property type="entry name" value="CBS-domain"/>
    <property type="match status" value="1"/>
</dbReference>
<proteinExistence type="predicted"/>
<gene>
    <name evidence="3" type="ORF">METZ01_LOCUS49433</name>
</gene>
<keyword evidence="1" id="KW-0129">CBS domain</keyword>
<dbReference type="EMBL" id="UINC01002428">
    <property type="protein sequence ID" value="SUZ96579.1"/>
    <property type="molecule type" value="Genomic_DNA"/>
</dbReference>
<feature type="non-terminal residue" evidence="3">
    <location>
        <position position="1"/>
    </location>
</feature>
<dbReference type="InterPro" id="IPR046342">
    <property type="entry name" value="CBS_dom_sf"/>
</dbReference>
<organism evidence="3">
    <name type="scientific">marine metagenome</name>
    <dbReference type="NCBI Taxonomy" id="408172"/>
    <lineage>
        <taxon>unclassified sequences</taxon>
        <taxon>metagenomes</taxon>
        <taxon>ecological metagenomes</taxon>
    </lineage>
</organism>